<dbReference type="EMBL" id="JAVDQF010000001">
    <property type="protein sequence ID" value="MDR6271014.1"/>
    <property type="molecule type" value="Genomic_DNA"/>
</dbReference>
<protein>
    <recommendedName>
        <fullName evidence="5">Lipoprotein</fullName>
    </recommendedName>
</protein>
<organism evidence="3 4">
    <name type="scientific">Arthrobacter russicus</name>
    <dbReference type="NCBI Taxonomy" id="172040"/>
    <lineage>
        <taxon>Bacteria</taxon>
        <taxon>Bacillati</taxon>
        <taxon>Actinomycetota</taxon>
        <taxon>Actinomycetes</taxon>
        <taxon>Micrococcales</taxon>
        <taxon>Micrococcaceae</taxon>
        <taxon>Arthrobacter</taxon>
    </lineage>
</organism>
<feature type="chain" id="PRO_5045606701" description="Lipoprotein" evidence="2">
    <location>
        <begin position="25"/>
        <end position="167"/>
    </location>
</feature>
<comment type="caution">
    <text evidence="3">The sequence shown here is derived from an EMBL/GenBank/DDBJ whole genome shotgun (WGS) entry which is preliminary data.</text>
</comment>
<dbReference type="RefSeq" id="WP_309800524.1">
    <property type="nucleotide sequence ID" value="NZ_BAAAHY010000006.1"/>
</dbReference>
<feature type="region of interest" description="Disordered" evidence="1">
    <location>
        <begin position="69"/>
        <end position="105"/>
    </location>
</feature>
<evidence type="ECO:0000313" key="4">
    <source>
        <dbReference type="Proteomes" id="UP001185069"/>
    </source>
</evidence>
<keyword evidence="2" id="KW-0732">Signal</keyword>
<proteinExistence type="predicted"/>
<feature type="signal peptide" evidence="2">
    <location>
        <begin position="1"/>
        <end position="24"/>
    </location>
</feature>
<dbReference type="Proteomes" id="UP001185069">
    <property type="component" value="Unassembled WGS sequence"/>
</dbReference>
<gene>
    <name evidence="3" type="ORF">JOE69_003252</name>
</gene>
<evidence type="ECO:0000313" key="3">
    <source>
        <dbReference type="EMBL" id="MDR6271014.1"/>
    </source>
</evidence>
<accession>A0ABU1JEY2</accession>
<feature type="compositionally biased region" description="Low complexity" evidence="1">
    <location>
        <begin position="75"/>
        <end position="92"/>
    </location>
</feature>
<reference evidence="3 4" key="1">
    <citation type="submission" date="2023-07" db="EMBL/GenBank/DDBJ databases">
        <title>Sequencing the genomes of 1000 actinobacteria strains.</title>
        <authorList>
            <person name="Klenk H.-P."/>
        </authorList>
    </citation>
    <scope>NUCLEOTIDE SEQUENCE [LARGE SCALE GENOMIC DNA]</scope>
    <source>
        <strain evidence="3 4">DSM 14555</strain>
    </source>
</reference>
<evidence type="ECO:0000256" key="1">
    <source>
        <dbReference type="SAM" id="MobiDB-lite"/>
    </source>
</evidence>
<keyword evidence="4" id="KW-1185">Reference proteome</keyword>
<evidence type="ECO:0008006" key="5">
    <source>
        <dbReference type="Google" id="ProtNLM"/>
    </source>
</evidence>
<sequence>MRRLTRTAAAVPVPALGLTGAVMLGGCVPPTACTAIGWSNDLVLSVDPELEPVGGVRICLDAECISSTDRMPLESSSPSPASSSPAPTARPATDPPPSSTDLSGASFYSRDGQNWTFAFPMRSPHALTVQVLGADGAVRRSVAVSPDWIRVGGDDRCGGPAEAKATV</sequence>
<name>A0ABU1JEY2_9MICC</name>
<dbReference type="PROSITE" id="PS51257">
    <property type="entry name" value="PROKAR_LIPOPROTEIN"/>
    <property type="match status" value="1"/>
</dbReference>
<evidence type="ECO:0000256" key="2">
    <source>
        <dbReference type="SAM" id="SignalP"/>
    </source>
</evidence>